<keyword evidence="2" id="KW-0456">Lyase</keyword>
<dbReference type="Proteomes" id="UP001523262">
    <property type="component" value="Unassembled WGS sequence"/>
</dbReference>
<protein>
    <submittedName>
        <fullName evidence="4">Enoyl-CoA hydratase</fullName>
    </submittedName>
</protein>
<dbReference type="SUPFAM" id="SSF52096">
    <property type="entry name" value="ClpP/crotonase"/>
    <property type="match status" value="1"/>
</dbReference>
<comment type="similarity">
    <text evidence="1 3">Belongs to the enoyl-CoA hydratase/isomerase family.</text>
</comment>
<dbReference type="InterPro" id="IPR029045">
    <property type="entry name" value="ClpP/crotonase-like_dom_sf"/>
</dbReference>
<dbReference type="Gene3D" id="3.90.226.10">
    <property type="entry name" value="2-enoyl-CoA Hydratase, Chain A, domain 1"/>
    <property type="match status" value="1"/>
</dbReference>
<evidence type="ECO:0000256" key="3">
    <source>
        <dbReference type="RuleBase" id="RU003707"/>
    </source>
</evidence>
<dbReference type="EMBL" id="JAMQCR010000002">
    <property type="protein sequence ID" value="MCM2534296.1"/>
    <property type="molecule type" value="Genomic_DNA"/>
</dbReference>
<dbReference type="PANTHER" id="PTHR11941:SF54">
    <property type="entry name" value="ENOYL-COA HYDRATASE, MITOCHONDRIAL"/>
    <property type="match status" value="1"/>
</dbReference>
<evidence type="ECO:0000313" key="4">
    <source>
        <dbReference type="EMBL" id="MCM2534296.1"/>
    </source>
</evidence>
<accession>A0ABT0WD97</accession>
<evidence type="ECO:0000313" key="5">
    <source>
        <dbReference type="Proteomes" id="UP001523262"/>
    </source>
</evidence>
<comment type="caution">
    <text evidence="4">The sequence shown here is derived from an EMBL/GenBank/DDBJ whole genome shotgun (WGS) entry which is preliminary data.</text>
</comment>
<evidence type="ECO:0000256" key="2">
    <source>
        <dbReference type="ARBA" id="ARBA00023239"/>
    </source>
</evidence>
<dbReference type="PANTHER" id="PTHR11941">
    <property type="entry name" value="ENOYL-COA HYDRATASE-RELATED"/>
    <property type="match status" value="1"/>
</dbReference>
<dbReference type="CDD" id="cd06558">
    <property type="entry name" value="crotonase-like"/>
    <property type="match status" value="1"/>
</dbReference>
<organism evidence="4 5">
    <name type="scientific">Neobacillus pocheonensis</name>
    <dbReference type="NCBI Taxonomy" id="363869"/>
    <lineage>
        <taxon>Bacteria</taxon>
        <taxon>Bacillati</taxon>
        <taxon>Bacillota</taxon>
        <taxon>Bacilli</taxon>
        <taxon>Bacillales</taxon>
        <taxon>Bacillaceae</taxon>
        <taxon>Neobacillus</taxon>
    </lineage>
</organism>
<evidence type="ECO:0000256" key="1">
    <source>
        <dbReference type="ARBA" id="ARBA00005254"/>
    </source>
</evidence>
<dbReference type="InterPro" id="IPR001753">
    <property type="entry name" value="Enoyl-CoA_hydra/iso"/>
</dbReference>
<sequence>MTFVKVEKQEKIAILTIDNPPVNSFGAAVQEELGEVYADLIADHEVTAIILTGAGQKIFVAGANIKEIPNMLGNPDFVPKGKVNDVQELFNFIDYASKPTIAVLNGHALGGGCELALCCDIRIAEEHVLIGVPEVKLGLLPGAGGTQRLPRLIGQGKAKELLFTGEHISAEEALRIGLVNRVVPAGEGLQTALKLAKKITSNPPSAVRNIKKAVDESLELSFIEALVRESELFQELLLTEDAVEGVQAFIQKRVPQFKGR</sequence>
<dbReference type="PROSITE" id="PS00166">
    <property type="entry name" value="ENOYL_COA_HYDRATASE"/>
    <property type="match status" value="1"/>
</dbReference>
<name>A0ABT0WD97_9BACI</name>
<dbReference type="InterPro" id="IPR018376">
    <property type="entry name" value="Enoyl-CoA_hyd/isom_CS"/>
</dbReference>
<dbReference type="InterPro" id="IPR014748">
    <property type="entry name" value="Enoyl-CoA_hydra_C"/>
</dbReference>
<keyword evidence="5" id="KW-1185">Reference proteome</keyword>
<proteinExistence type="inferred from homology"/>
<gene>
    <name evidence="4" type="ORF">NDK43_20495</name>
</gene>
<dbReference type="Pfam" id="PF00378">
    <property type="entry name" value="ECH_1"/>
    <property type="match status" value="1"/>
</dbReference>
<reference evidence="4 5" key="1">
    <citation type="submission" date="2022-06" db="EMBL/GenBank/DDBJ databases">
        <authorList>
            <person name="Jeon C.O."/>
        </authorList>
    </citation>
    <scope>NUCLEOTIDE SEQUENCE [LARGE SCALE GENOMIC DNA]</scope>
    <source>
        <strain evidence="4 5">KCTC 13943</strain>
    </source>
</reference>
<dbReference type="Gene3D" id="1.10.12.10">
    <property type="entry name" value="Lyase 2-enoyl-coa Hydratase, Chain A, domain 2"/>
    <property type="match status" value="1"/>
</dbReference>